<dbReference type="InterPro" id="IPR014304">
    <property type="entry name" value="RNA_pol_sigma-Z"/>
</dbReference>
<evidence type="ECO:0000256" key="4">
    <source>
        <dbReference type="ARBA" id="ARBA00023163"/>
    </source>
</evidence>
<feature type="domain" description="RNA polymerase sigma factor 70 region 4 type 2" evidence="7">
    <location>
        <begin position="112"/>
        <end position="158"/>
    </location>
</feature>
<dbReference type="GO" id="GO:0006352">
    <property type="term" value="P:DNA-templated transcription initiation"/>
    <property type="evidence" value="ECO:0007669"/>
    <property type="project" value="InterPro"/>
</dbReference>
<dbReference type="PANTHER" id="PTHR43133">
    <property type="entry name" value="RNA POLYMERASE ECF-TYPE SIGMA FACTO"/>
    <property type="match status" value="1"/>
</dbReference>
<evidence type="ECO:0000256" key="2">
    <source>
        <dbReference type="ARBA" id="ARBA00023015"/>
    </source>
</evidence>
<dbReference type="Pfam" id="PF08281">
    <property type="entry name" value="Sigma70_r4_2"/>
    <property type="match status" value="1"/>
</dbReference>
<dbReference type="InterPro" id="IPR013249">
    <property type="entry name" value="RNA_pol_sigma70_r4_t2"/>
</dbReference>
<dbReference type="AlphaFoldDB" id="A0A369WSD8"/>
<dbReference type="SUPFAM" id="SSF88946">
    <property type="entry name" value="Sigma2 domain of RNA polymerase sigma factors"/>
    <property type="match status" value="1"/>
</dbReference>
<evidence type="ECO:0000313" key="8">
    <source>
        <dbReference type="EMBL" id="RDE25018.1"/>
    </source>
</evidence>
<protein>
    <recommendedName>
        <fullName evidence="5">RNA polymerase sigma factor SigZ</fullName>
    </recommendedName>
</protein>
<dbReference type="EMBL" id="QQOH01000001">
    <property type="protein sequence ID" value="RDE25018.1"/>
    <property type="molecule type" value="Genomic_DNA"/>
</dbReference>
<keyword evidence="4" id="KW-0804">Transcription</keyword>
<dbReference type="GO" id="GO:0016987">
    <property type="term" value="F:sigma factor activity"/>
    <property type="evidence" value="ECO:0007669"/>
    <property type="project" value="UniProtKB-KW"/>
</dbReference>
<keyword evidence="9" id="KW-1185">Reference proteome</keyword>
<dbReference type="PANTHER" id="PTHR43133:SF62">
    <property type="entry name" value="RNA POLYMERASE SIGMA FACTOR SIGZ"/>
    <property type="match status" value="1"/>
</dbReference>
<dbReference type="NCBIfam" id="TIGR02959">
    <property type="entry name" value="SigZ"/>
    <property type="match status" value="1"/>
</dbReference>
<dbReference type="RefSeq" id="WP_114694612.1">
    <property type="nucleotide sequence ID" value="NZ_QQOH01000001.1"/>
</dbReference>
<gene>
    <name evidence="8" type="primary">sigZ</name>
    <name evidence="8" type="ORF">DV711_05470</name>
</gene>
<dbReference type="Gene3D" id="1.10.1740.10">
    <property type="match status" value="1"/>
</dbReference>
<dbReference type="NCBIfam" id="TIGR02937">
    <property type="entry name" value="sigma70-ECF"/>
    <property type="match status" value="1"/>
</dbReference>
<dbReference type="InterPro" id="IPR013324">
    <property type="entry name" value="RNA_pol_sigma_r3/r4-like"/>
</dbReference>
<organism evidence="8 9">
    <name type="scientific">Motiliproteus coralliicola</name>
    <dbReference type="NCBI Taxonomy" id="2283196"/>
    <lineage>
        <taxon>Bacteria</taxon>
        <taxon>Pseudomonadati</taxon>
        <taxon>Pseudomonadota</taxon>
        <taxon>Gammaproteobacteria</taxon>
        <taxon>Oceanospirillales</taxon>
        <taxon>Oceanospirillaceae</taxon>
        <taxon>Motiliproteus</taxon>
    </lineage>
</organism>
<keyword evidence="2" id="KW-0805">Transcription regulation</keyword>
<name>A0A369WSD8_9GAMM</name>
<accession>A0A369WSD8</accession>
<dbReference type="InterPro" id="IPR014284">
    <property type="entry name" value="RNA_pol_sigma-70_dom"/>
</dbReference>
<evidence type="ECO:0000259" key="7">
    <source>
        <dbReference type="Pfam" id="PF08281"/>
    </source>
</evidence>
<dbReference type="OrthoDB" id="9797134at2"/>
<evidence type="ECO:0000313" key="9">
    <source>
        <dbReference type="Proteomes" id="UP000253769"/>
    </source>
</evidence>
<dbReference type="InterPro" id="IPR036388">
    <property type="entry name" value="WH-like_DNA-bd_sf"/>
</dbReference>
<keyword evidence="3" id="KW-0731">Sigma factor</keyword>
<evidence type="ECO:0000259" key="6">
    <source>
        <dbReference type="Pfam" id="PF04542"/>
    </source>
</evidence>
<dbReference type="InterPro" id="IPR007627">
    <property type="entry name" value="RNA_pol_sigma70_r2"/>
</dbReference>
<dbReference type="InterPro" id="IPR039425">
    <property type="entry name" value="RNA_pol_sigma-70-like"/>
</dbReference>
<dbReference type="Pfam" id="PF04542">
    <property type="entry name" value="Sigma70_r2"/>
    <property type="match status" value="1"/>
</dbReference>
<reference evidence="8 9" key="1">
    <citation type="submission" date="2018-07" db="EMBL/GenBank/DDBJ databases">
        <title>Motiliproteus coralliicola sp. nov., a bacterium isolated from Coral.</title>
        <authorList>
            <person name="Wang G."/>
        </authorList>
    </citation>
    <scope>NUCLEOTIDE SEQUENCE [LARGE SCALE GENOMIC DNA]</scope>
    <source>
        <strain evidence="8 9">C34</strain>
    </source>
</reference>
<proteinExistence type="inferred from homology"/>
<evidence type="ECO:0000256" key="1">
    <source>
        <dbReference type="ARBA" id="ARBA00010641"/>
    </source>
</evidence>
<comment type="similarity">
    <text evidence="1">Belongs to the sigma-70 factor family. ECF subfamily.</text>
</comment>
<dbReference type="SUPFAM" id="SSF88659">
    <property type="entry name" value="Sigma3 and sigma4 domains of RNA polymerase sigma factors"/>
    <property type="match status" value="1"/>
</dbReference>
<evidence type="ECO:0000256" key="5">
    <source>
        <dbReference type="NCBIfam" id="TIGR02959"/>
    </source>
</evidence>
<dbReference type="Proteomes" id="UP000253769">
    <property type="component" value="Unassembled WGS sequence"/>
</dbReference>
<sequence length="189" mass="21567">MTIEQIWQEYSASLKRLLQSKVANPADVDDLLQEVLIKTHQQIAGLRGADRLKPWLYTLTRNVVIDFYRRRGRQNAWLADEPQAGEQRSEGLWFDNEPVALQQLGDCVKPFIDGLDAEAAALLRAVDIDGRSQKALAEELGVSYSTLKSRVQRARLQLRQLFEGCCAMELDHRGNLIGYQPHQRECRCC</sequence>
<dbReference type="Gene3D" id="1.10.10.10">
    <property type="entry name" value="Winged helix-like DNA-binding domain superfamily/Winged helix DNA-binding domain"/>
    <property type="match status" value="1"/>
</dbReference>
<feature type="domain" description="RNA polymerase sigma-70 region 2" evidence="6">
    <location>
        <begin position="7"/>
        <end position="73"/>
    </location>
</feature>
<dbReference type="GO" id="GO:0003677">
    <property type="term" value="F:DNA binding"/>
    <property type="evidence" value="ECO:0007669"/>
    <property type="project" value="InterPro"/>
</dbReference>
<evidence type="ECO:0000256" key="3">
    <source>
        <dbReference type="ARBA" id="ARBA00023082"/>
    </source>
</evidence>
<dbReference type="InterPro" id="IPR013325">
    <property type="entry name" value="RNA_pol_sigma_r2"/>
</dbReference>
<comment type="caution">
    <text evidence="8">The sequence shown here is derived from an EMBL/GenBank/DDBJ whole genome shotgun (WGS) entry which is preliminary data.</text>
</comment>